<feature type="domain" description="N-acetyltransferase" evidence="5">
    <location>
        <begin position="4"/>
        <end position="151"/>
    </location>
</feature>
<comment type="caution">
    <text evidence="6">The sequence shown here is derived from an EMBL/GenBank/DDBJ whole genome shotgun (WGS) entry which is preliminary data.</text>
</comment>
<dbReference type="InterPro" id="IPR051554">
    <property type="entry name" value="Acetyltransferase_Eis"/>
</dbReference>
<dbReference type="InterPro" id="IPR025559">
    <property type="entry name" value="Eis_dom"/>
</dbReference>
<dbReference type="Pfam" id="PF13530">
    <property type="entry name" value="SCP2_2"/>
    <property type="match status" value="1"/>
</dbReference>
<keyword evidence="7" id="KW-1185">Reference proteome</keyword>
<keyword evidence="2 4" id="KW-0808">Transferase</keyword>
<organism evidence="6 7">
    <name type="scientific">Amycolatopsis samaneae</name>
    <dbReference type="NCBI Taxonomy" id="664691"/>
    <lineage>
        <taxon>Bacteria</taxon>
        <taxon>Bacillati</taxon>
        <taxon>Actinomycetota</taxon>
        <taxon>Actinomycetes</taxon>
        <taxon>Pseudonocardiales</taxon>
        <taxon>Pseudonocardiaceae</taxon>
        <taxon>Amycolatopsis</taxon>
    </lineage>
</organism>
<evidence type="ECO:0000313" key="6">
    <source>
        <dbReference type="EMBL" id="MFD2463103.1"/>
    </source>
</evidence>
<dbReference type="PROSITE" id="PS51186">
    <property type="entry name" value="GNAT"/>
    <property type="match status" value="1"/>
</dbReference>
<comment type="subunit">
    <text evidence="4">Homohexamer; trimer of dimers.</text>
</comment>
<name>A0ABW5GQM5_9PSEU</name>
<feature type="binding site" evidence="4">
    <location>
        <begin position="90"/>
        <end position="95"/>
    </location>
    <ligand>
        <name>acetyl-CoA</name>
        <dbReference type="ChEBI" id="CHEBI:57288"/>
    </ligand>
</feature>
<dbReference type="InterPro" id="IPR016181">
    <property type="entry name" value="Acyl_CoA_acyltransferase"/>
</dbReference>
<dbReference type="RefSeq" id="WP_345392420.1">
    <property type="nucleotide sequence ID" value="NZ_BAABHG010000005.1"/>
</dbReference>
<sequence>MSDFEVRPLRADEHRAAADLFRGTLHRPPITDAEWERLNPTRVSSSGLGAFDPDLIGVCRSFGDELTVPGGTRLPLAAVTTVGVRADRTRRGVLSALMAEQFADFARRGLPVALLHASEATIYGRFGYGIATLGRDYTIDRRRARLRPDAPLSGEVSLLAFEEAVPRWPELYAGLDHLRPGMLTRTAASWAISENFHRRFTAPVITAVHHGPRGADGFAVYTVELGETAVLHLTMLYYATPEAFSGLWRHLLSVDLVDRIRTEARSVDEPIDLLLTDPRLVVTERAADESWLRLVDVPTALAAREYPGDPVVIEVTDPVLPANSGRYRISADGAARTGDPAGLRLDAGTLAMAYLGTWRPSTLASAGRIEVRDPAALAAADRLFSTHAPAWCGTFF</sequence>
<proteinExistence type="inferred from homology"/>
<dbReference type="NCBIfam" id="NF002367">
    <property type="entry name" value="PRK01346.1-4"/>
    <property type="match status" value="1"/>
</dbReference>
<reference evidence="7" key="1">
    <citation type="journal article" date="2019" name="Int. J. Syst. Evol. Microbiol.">
        <title>The Global Catalogue of Microorganisms (GCM) 10K type strain sequencing project: providing services to taxonomists for standard genome sequencing and annotation.</title>
        <authorList>
            <consortium name="The Broad Institute Genomics Platform"/>
            <consortium name="The Broad Institute Genome Sequencing Center for Infectious Disease"/>
            <person name="Wu L."/>
            <person name="Ma J."/>
        </authorList>
    </citation>
    <scope>NUCLEOTIDE SEQUENCE [LARGE SCALE GENOMIC DNA]</scope>
    <source>
        <strain evidence="7">CGMCC 4.7643</strain>
    </source>
</reference>
<dbReference type="GO" id="GO:0016746">
    <property type="term" value="F:acyltransferase activity"/>
    <property type="evidence" value="ECO:0007669"/>
    <property type="project" value="UniProtKB-KW"/>
</dbReference>
<evidence type="ECO:0000259" key="5">
    <source>
        <dbReference type="PROSITE" id="PS51186"/>
    </source>
</evidence>
<dbReference type="InterPro" id="IPR022902">
    <property type="entry name" value="NAcTrfase_Eis"/>
</dbReference>
<dbReference type="SUPFAM" id="SSF55718">
    <property type="entry name" value="SCP-like"/>
    <property type="match status" value="1"/>
</dbReference>
<dbReference type="EMBL" id="JBHUKU010000020">
    <property type="protein sequence ID" value="MFD2463103.1"/>
    <property type="molecule type" value="Genomic_DNA"/>
</dbReference>
<dbReference type="EC" id="2.3.1.-" evidence="6"/>
<protein>
    <submittedName>
        <fullName evidence="6">GNAT family N-acetyltransferase</fullName>
        <ecNumber evidence="6">2.3.1.-</ecNumber>
    </submittedName>
</protein>
<evidence type="ECO:0000256" key="1">
    <source>
        <dbReference type="ARBA" id="ARBA00009213"/>
    </source>
</evidence>
<gene>
    <name evidence="6" type="ORF">ACFSYJ_31145</name>
</gene>
<comment type="similarity">
    <text evidence="1 4">Belongs to the acetyltransferase Eis family.</text>
</comment>
<dbReference type="SUPFAM" id="SSF55729">
    <property type="entry name" value="Acyl-CoA N-acyltransferases (Nat)"/>
    <property type="match status" value="1"/>
</dbReference>
<evidence type="ECO:0000256" key="4">
    <source>
        <dbReference type="HAMAP-Rule" id="MF_01812"/>
    </source>
</evidence>
<dbReference type="Pfam" id="PF17668">
    <property type="entry name" value="Acetyltransf_17"/>
    <property type="match status" value="1"/>
</dbReference>
<dbReference type="InterPro" id="IPR000182">
    <property type="entry name" value="GNAT_dom"/>
</dbReference>
<dbReference type="PANTHER" id="PTHR37817:SF1">
    <property type="entry name" value="N-ACETYLTRANSFERASE EIS"/>
    <property type="match status" value="1"/>
</dbReference>
<dbReference type="Gene3D" id="3.30.1050.10">
    <property type="entry name" value="SCP2 sterol-binding domain"/>
    <property type="match status" value="1"/>
</dbReference>
<evidence type="ECO:0000256" key="3">
    <source>
        <dbReference type="ARBA" id="ARBA00023315"/>
    </source>
</evidence>
<evidence type="ECO:0000256" key="2">
    <source>
        <dbReference type="ARBA" id="ARBA00022679"/>
    </source>
</evidence>
<dbReference type="HAMAP" id="MF_01812">
    <property type="entry name" value="Eis"/>
    <property type="match status" value="1"/>
</dbReference>
<dbReference type="PANTHER" id="PTHR37817">
    <property type="entry name" value="N-ACETYLTRANSFERASE EIS"/>
    <property type="match status" value="1"/>
</dbReference>
<feature type="active site" description="Proton acceptor; via carboxylate" evidence="4">
    <location>
        <position position="396"/>
    </location>
</feature>
<accession>A0ABW5GQM5</accession>
<dbReference type="InterPro" id="IPR036527">
    <property type="entry name" value="SCP2_sterol-bd_dom_sf"/>
</dbReference>
<dbReference type="Gene3D" id="3.40.630.30">
    <property type="match status" value="2"/>
</dbReference>
<feature type="binding site" evidence="4">
    <location>
        <begin position="118"/>
        <end position="119"/>
    </location>
    <ligand>
        <name>acetyl-CoA</name>
        <dbReference type="ChEBI" id="CHEBI:57288"/>
    </ligand>
</feature>
<evidence type="ECO:0000313" key="7">
    <source>
        <dbReference type="Proteomes" id="UP001597419"/>
    </source>
</evidence>
<dbReference type="Pfam" id="PF13527">
    <property type="entry name" value="Acetyltransf_9"/>
    <property type="match status" value="1"/>
</dbReference>
<feature type="active site" description="Proton donor" evidence="4">
    <location>
        <position position="123"/>
    </location>
</feature>
<keyword evidence="3 4" id="KW-0012">Acyltransferase</keyword>
<dbReference type="Proteomes" id="UP001597419">
    <property type="component" value="Unassembled WGS sequence"/>
</dbReference>
<dbReference type="InterPro" id="IPR041380">
    <property type="entry name" value="Acetyltransf_17"/>
</dbReference>
<feature type="binding site" evidence="4">
    <location>
        <begin position="82"/>
        <end position="84"/>
    </location>
    <ligand>
        <name>acetyl-CoA</name>
        <dbReference type="ChEBI" id="CHEBI:57288"/>
    </ligand>
</feature>